<feature type="region of interest" description="Disordered" evidence="1">
    <location>
        <begin position="1"/>
        <end position="70"/>
    </location>
</feature>
<feature type="region of interest" description="Disordered" evidence="1">
    <location>
        <begin position="117"/>
        <end position="146"/>
    </location>
</feature>
<dbReference type="AlphaFoldDB" id="A0A0F7TE80"/>
<dbReference type="STRING" id="104259.A0A0F7TE80"/>
<evidence type="ECO:0008006" key="4">
    <source>
        <dbReference type="Google" id="ProtNLM"/>
    </source>
</evidence>
<reference evidence="3" key="1">
    <citation type="journal article" date="2015" name="Genome Announc.">
        <title>Draft genome sequence of the fungus Penicillium brasilianum MG11.</title>
        <authorList>
            <person name="Horn F."/>
            <person name="Linde J."/>
            <person name="Mattern D.J."/>
            <person name="Walther G."/>
            <person name="Guthke R."/>
            <person name="Brakhage A.A."/>
            <person name="Valiante V."/>
        </authorList>
    </citation>
    <scope>NUCLEOTIDE SEQUENCE [LARGE SCALE GENOMIC DNA]</scope>
    <source>
        <strain evidence="3">MG11</strain>
    </source>
</reference>
<dbReference type="PANTHER" id="PTHR37540:SF5">
    <property type="entry name" value="TRANSCRIPTION FACTOR DOMAIN-CONTAINING PROTEIN"/>
    <property type="match status" value="1"/>
</dbReference>
<organism evidence="2 3">
    <name type="scientific">Penicillium brasilianum</name>
    <dbReference type="NCBI Taxonomy" id="104259"/>
    <lineage>
        <taxon>Eukaryota</taxon>
        <taxon>Fungi</taxon>
        <taxon>Dikarya</taxon>
        <taxon>Ascomycota</taxon>
        <taxon>Pezizomycotina</taxon>
        <taxon>Eurotiomycetes</taxon>
        <taxon>Eurotiomycetidae</taxon>
        <taxon>Eurotiales</taxon>
        <taxon>Aspergillaceae</taxon>
        <taxon>Penicillium</taxon>
    </lineage>
</organism>
<proteinExistence type="predicted"/>
<evidence type="ECO:0000256" key="1">
    <source>
        <dbReference type="SAM" id="MobiDB-lite"/>
    </source>
</evidence>
<feature type="compositionally biased region" description="Low complexity" evidence="1">
    <location>
        <begin position="55"/>
        <end position="70"/>
    </location>
</feature>
<name>A0A0F7TE80_PENBI</name>
<evidence type="ECO:0000313" key="2">
    <source>
        <dbReference type="EMBL" id="CEJ55054.1"/>
    </source>
</evidence>
<dbReference type="EMBL" id="CDHK01000001">
    <property type="protein sequence ID" value="CEJ55054.1"/>
    <property type="molecule type" value="Genomic_DNA"/>
</dbReference>
<gene>
    <name evidence="2" type="ORF">PMG11_01332</name>
</gene>
<accession>A0A0F7TE80</accession>
<feature type="compositionally biased region" description="Low complexity" evidence="1">
    <location>
        <begin position="120"/>
        <end position="137"/>
    </location>
</feature>
<dbReference type="Proteomes" id="UP000042958">
    <property type="component" value="Unassembled WGS sequence"/>
</dbReference>
<dbReference type="PANTHER" id="PTHR37540">
    <property type="entry name" value="TRANSCRIPTION FACTOR (ACR-2), PUTATIVE-RELATED-RELATED"/>
    <property type="match status" value="1"/>
</dbReference>
<dbReference type="OrthoDB" id="3469466at2759"/>
<protein>
    <recommendedName>
        <fullName evidence="4">Tachykinin family protein</fullName>
    </recommendedName>
</protein>
<keyword evidence="3" id="KW-1185">Reference proteome</keyword>
<evidence type="ECO:0000313" key="3">
    <source>
        <dbReference type="Proteomes" id="UP000042958"/>
    </source>
</evidence>
<sequence length="620" mass="68873">MASRKKQNNTTRKRDGIHFVNARPASETERLKAQKLVRAHVGRWISDQTKDRSAASEQSSISASRSSRTSITSITSIGAEHAASSSFAFVSHPPPPFNAERTLAVVGLGMSRPQRDWPRASFAASQKSDSSDSSSGDDANEKTNFADPVTVVPWNEVTRIEPQISGFLDPFSQFPSNFAPEIVNLCESYCMYRPKKPMSRVEKKLTNRSGITVIWPGLVPKSTSNEKKAGELWFPLSLSDPALFTAFMFGSLCHQRVQWLKGWVPDSSFGPKQQRILQLCEMESIKLISQAVQDPTRAVSDAVLLSVICMAHHQALEESPDQYRTTPFTAPFQRLQWLDVYGHLPPNMIHVHGLVQLLKMRGGLKNIKLHGLRPTICFSDIMTASCFGIAPGFEFCGIDDSRSNLSVQELLGFGAYHIDHSFRWLEQLGFTSQIVEAMTPAATYVEIMKNCMKSSHDVSLLSDQRNLTQYTLLSVPPAAEIRTSFSQPIHEAAYEACRLAMLIFAVGVVFPIPANNTPLPNFAKQLQAVLRHPDAAEMYTSTEYCILLMWVLTLGGIAAFDSPAERAFFGSALIEVTHRTGLTSWTDVKRAMNVMLWYDIACDEAGEAFFAEAQSLHVIE</sequence>